<evidence type="ECO:0000256" key="1">
    <source>
        <dbReference type="ARBA" id="ARBA00022908"/>
    </source>
</evidence>
<protein>
    <submittedName>
        <fullName evidence="4">Site-specific recombinase XerD</fullName>
    </submittedName>
</protein>
<dbReference type="EMBL" id="FTLW01000001">
    <property type="protein sequence ID" value="SIP86845.1"/>
    <property type="molecule type" value="Genomic_DNA"/>
</dbReference>
<dbReference type="GO" id="GO:0015074">
    <property type="term" value="P:DNA integration"/>
    <property type="evidence" value="ECO:0007669"/>
    <property type="project" value="UniProtKB-KW"/>
</dbReference>
<dbReference type="SUPFAM" id="SSF56349">
    <property type="entry name" value="DNA breaking-rejoining enzymes"/>
    <property type="match status" value="1"/>
</dbReference>
<reference evidence="5" key="1">
    <citation type="submission" date="2017-01" db="EMBL/GenBank/DDBJ databases">
        <authorList>
            <person name="Varghese N."/>
            <person name="Submissions S."/>
        </authorList>
    </citation>
    <scope>NUCLEOTIDE SEQUENCE [LARGE SCALE GENOMIC DNA]</scope>
    <source>
        <strain evidence="5">UM1</strain>
    </source>
</reference>
<evidence type="ECO:0000313" key="5">
    <source>
        <dbReference type="Proteomes" id="UP000241788"/>
    </source>
</evidence>
<evidence type="ECO:0000313" key="4">
    <source>
        <dbReference type="EMBL" id="SIP86845.1"/>
    </source>
</evidence>
<evidence type="ECO:0000256" key="2">
    <source>
        <dbReference type="ARBA" id="ARBA00023172"/>
    </source>
</evidence>
<dbReference type="InterPro" id="IPR013762">
    <property type="entry name" value="Integrase-like_cat_sf"/>
</dbReference>
<dbReference type="PANTHER" id="PTHR30349">
    <property type="entry name" value="PHAGE INTEGRASE-RELATED"/>
    <property type="match status" value="1"/>
</dbReference>
<dbReference type="GO" id="GO:0006310">
    <property type="term" value="P:DNA recombination"/>
    <property type="evidence" value="ECO:0007669"/>
    <property type="project" value="UniProtKB-KW"/>
</dbReference>
<keyword evidence="1" id="KW-0229">DNA integration</keyword>
<gene>
    <name evidence="4" type="ORF">SAMN05421546_0080</name>
</gene>
<keyword evidence="2" id="KW-0233">DNA recombination</keyword>
<dbReference type="InterPro" id="IPR050090">
    <property type="entry name" value="Tyrosine_recombinase_XerCD"/>
</dbReference>
<organism evidence="4 5">
    <name type="scientific">Solilutibacter tolerans</name>
    <dbReference type="NCBI Taxonomy" id="1604334"/>
    <lineage>
        <taxon>Bacteria</taxon>
        <taxon>Pseudomonadati</taxon>
        <taxon>Pseudomonadota</taxon>
        <taxon>Gammaproteobacteria</taxon>
        <taxon>Lysobacterales</taxon>
        <taxon>Lysobacteraceae</taxon>
        <taxon>Solilutibacter</taxon>
    </lineage>
</organism>
<keyword evidence="5" id="KW-1185">Reference proteome</keyword>
<evidence type="ECO:0000259" key="3">
    <source>
        <dbReference type="PROSITE" id="PS51898"/>
    </source>
</evidence>
<dbReference type="PANTHER" id="PTHR30349:SF94">
    <property type="entry name" value="INTEGRASE_RECOMBINASE HI_1414-RELATED"/>
    <property type="match status" value="1"/>
</dbReference>
<dbReference type="InterPro" id="IPR002104">
    <property type="entry name" value="Integrase_catalytic"/>
</dbReference>
<dbReference type="GO" id="GO:0003677">
    <property type="term" value="F:DNA binding"/>
    <property type="evidence" value="ECO:0007669"/>
    <property type="project" value="InterPro"/>
</dbReference>
<dbReference type="AlphaFoldDB" id="A0A1N6N446"/>
<sequence>MGTITSRRSKSGAMRHTAQIRLKRDGQITHTESQTFGSAAAAKEWLRRREAELDGQRSRGEAVGKRMTVGEMVAWYESRERKDEPWGRTKRADLARLKLGILADKRADRLTAADFIAYIDGRRDQGAGPSTAGNDIIWLRQVFKAITINLRVPAPLPQLEEASAYLWQEGTVGKPKKRERRLKLPHGDFKGEEVIILEYMDDRRGPIPMGEITRFAIATARRDDEITRLLWADIDRANRTALLRDVKHPRKKKGNNKTFRMTEEAWAIIDRTPVTLIHHADGTITEDPRIFPYNSKSISSAFTRGMKVLGIKDLHLHDLRHEATSRLFERGYDIHEVAQFTLHESWATLKRYTHLSPAHVPERPATVRQLRGLLNDRD</sequence>
<dbReference type="Gene3D" id="1.10.443.10">
    <property type="entry name" value="Intergrase catalytic core"/>
    <property type="match status" value="1"/>
</dbReference>
<dbReference type="InterPro" id="IPR011010">
    <property type="entry name" value="DNA_brk_join_enz"/>
</dbReference>
<dbReference type="OrthoDB" id="9057547at2"/>
<dbReference type="Pfam" id="PF00589">
    <property type="entry name" value="Phage_integrase"/>
    <property type="match status" value="1"/>
</dbReference>
<feature type="domain" description="Tyr recombinase" evidence="3">
    <location>
        <begin position="183"/>
        <end position="365"/>
    </location>
</feature>
<proteinExistence type="predicted"/>
<dbReference type="RefSeq" id="WP_076584510.1">
    <property type="nucleotide sequence ID" value="NZ_FTLW01000001.1"/>
</dbReference>
<dbReference type="PROSITE" id="PS51898">
    <property type="entry name" value="TYR_RECOMBINASE"/>
    <property type="match status" value="1"/>
</dbReference>
<name>A0A1N6N446_9GAMM</name>
<dbReference type="Proteomes" id="UP000241788">
    <property type="component" value="Unassembled WGS sequence"/>
</dbReference>
<accession>A0A1N6N446</accession>